<feature type="region of interest" description="Disordered" evidence="10">
    <location>
        <begin position="378"/>
        <end position="424"/>
    </location>
</feature>
<dbReference type="InterPro" id="IPR019570">
    <property type="entry name" value="Connexin_CCC"/>
</dbReference>
<evidence type="ECO:0000256" key="2">
    <source>
        <dbReference type="ARBA" id="ARBA00004651"/>
    </source>
</evidence>
<evidence type="ECO:0000256" key="1">
    <source>
        <dbReference type="ARBA" id="ARBA00004610"/>
    </source>
</evidence>
<feature type="domain" description="Connexin N-terminal" evidence="12">
    <location>
        <begin position="42"/>
        <end position="75"/>
    </location>
</feature>
<dbReference type="PANTHER" id="PTHR11984:SF53">
    <property type="entry name" value="GAP JUNCTION PROTEIN"/>
    <property type="match status" value="1"/>
</dbReference>
<evidence type="ECO:0000256" key="11">
    <source>
        <dbReference type="SAM" id="Phobius"/>
    </source>
</evidence>
<evidence type="ECO:0000259" key="13">
    <source>
        <dbReference type="SMART" id="SM01089"/>
    </source>
</evidence>
<evidence type="ECO:0000256" key="8">
    <source>
        <dbReference type="ARBA" id="ARBA00023136"/>
    </source>
</evidence>
<dbReference type="PRINTS" id="PR00206">
    <property type="entry name" value="CONNEXIN"/>
</dbReference>
<accession>A0A8C4QLT2</accession>
<protein>
    <recommendedName>
        <fullName evidence="9">Gap junction protein</fullName>
    </recommendedName>
</protein>
<dbReference type="PROSITE" id="PS00407">
    <property type="entry name" value="CONNEXINS_1"/>
    <property type="match status" value="1"/>
</dbReference>
<proteinExistence type="inferred from homology"/>
<evidence type="ECO:0000256" key="3">
    <source>
        <dbReference type="ARBA" id="ARBA00022475"/>
    </source>
</evidence>
<name>A0A8C4QLT2_EPTBU</name>
<evidence type="ECO:0000256" key="6">
    <source>
        <dbReference type="ARBA" id="ARBA00022949"/>
    </source>
</evidence>
<sequence length="424" mass="47938">MSWSFLTRLLEEVHQHSTFVGKIWFTVFLVFRIVLTAVGGESIYYDEQSKFVCNTQQPGCENVCYDSFAPLSHVRFWIFQAILVATPTLIYLAFAIHRIARMDYDYPPRKRKRTPLVRRGPDRAFEEAEDNGEEDPMVFEEEEREGRKETAGKSSSGDKRHDGRRRIKQDGLMQAYILQLILRTLLEVAFLFGQYLLYGVEVIPRFECTRDPCPHKVDCFVSRPREKSIFLLIMYGVAAICLVLDIAEMWHLGLGAVSDVVRGRRQHHQQQQELQNRKLRGSQHSASGQKDATTKSASPYRASQNYVQVPSLLPEYNTVVKSHYRLTNGKPPQLATVQESLDVSNNSAPALPGFASLSALQESLHAVQQQLVVLSHARTPSAPPAPTTMGSERSNSTTSEPVVEQNRMNAAQEKSCRSNPPISI</sequence>
<evidence type="ECO:0000313" key="14">
    <source>
        <dbReference type="Ensembl" id="ENSEBUP00000017425.1"/>
    </source>
</evidence>
<feature type="region of interest" description="Disordered" evidence="10">
    <location>
        <begin position="113"/>
        <end position="164"/>
    </location>
</feature>
<dbReference type="GO" id="GO:0005922">
    <property type="term" value="C:connexin complex"/>
    <property type="evidence" value="ECO:0007669"/>
    <property type="project" value="InterPro"/>
</dbReference>
<keyword evidence="7 11" id="KW-1133">Transmembrane helix</keyword>
<dbReference type="InterPro" id="IPR013092">
    <property type="entry name" value="Connexin_N"/>
</dbReference>
<keyword evidence="6" id="KW-0965">Cell junction</keyword>
<organism evidence="14 15">
    <name type="scientific">Eptatretus burgeri</name>
    <name type="common">Inshore hagfish</name>
    <dbReference type="NCBI Taxonomy" id="7764"/>
    <lineage>
        <taxon>Eukaryota</taxon>
        <taxon>Metazoa</taxon>
        <taxon>Chordata</taxon>
        <taxon>Craniata</taxon>
        <taxon>Vertebrata</taxon>
        <taxon>Cyclostomata</taxon>
        <taxon>Myxini</taxon>
        <taxon>Myxiniformes</taxon>
        <taxon>Myxinidae</taxon>
        <taxon>Eptatretinae</taxon>
        <taxon>Eptatretus</taxon>
    </lineage>
</organism>
<evidence type="ECO:0000256" key="7">
    <source>
        <dbReference type="ARBA" id="ARBA00022989"/>
    </source>
</evidence>
<dbReference type="Gene3D" id="1.20.1440.80">
    <property type="entry name" value="Gap junction channel protein cysteine-rich domain"/>
    <property type="match status" value="1"/>
</dbReference>
<feature type="region of interest" description="Disordered" evidence="10">
    <location>
        <begin position="265"/>
        <end position="301"/>
    </location>
</feature>
<comment type="function">
    <text evidence="9">One gap junction consists of a cluster of closely packed pairs of transmembrane channels, the connexons, through which materials of low MW diffuse from one cell to a neighboring cell.</text>
</comment>
<keyword evidence="3" id="KW-1003">Cell membrane</keyword>
<evidence type="ECO:0000313" key="15">
    <source>
        <dbReference type="Proteomes" id="UP000694388"/>
    </source>
</evidence>
<feature type="transmembrane region" description="Helical" evidence="11">
    <location>
        <begin position="229"/>
        <end position="247"/>
    </location>
</feature>
<dbReference type="SMART" id="SM01089">
    <property type="entry name" value="Connexin_CCC"/>
    <property type="match status" value="1"/>
</dbReference>
<keyword evidence="4 9" id="KW-0812">Transmembrane</keyword>
<feature type="transmembrane region" description="Helical" evidence="11">
    <location>
        <begin position="21"/>
        <end position="40"/>
    </location>
</feature>
<dbReference type="GO" id="GO:0005243">
    <property type="term" value="F:gap junction channel activity"/>
    <property type="evidence" value="ECO:0007669"/>
    <property type="project" value="TreeGrafter"/>
</dbReference>
<dbReference type="InterPro" id="IPR017990">
    <property type="entry name" value="Connexin_CS"/>
</dbReference>
<keyword evidence="8 11" id="KW-0472">Membrane</keyword>
<dbReference type="SMART" id="SM00037">
    <property type="entry name" value="CNX"/>
    <property type="match status" value="1"/>
</dbReference>
<feature type="compositionally biased region" description="Basic and acidic residues" evidence="10">
    <location>
        <begin position="144"/>
        <end position="161"/>
    </location>
</feature>
<feature type="domain" description="Connexin cysteine-rich" evidence="13">
    <location>
        <begin position="186"/>
        <end position="252"/>
    </location>
</feature>
<dbReference type="Proteomes" id="UP000694388">
    <property type="component" value="Unplaced"/>
</dbReference>
<comment type="similarity">
    <text evidence="9">Belongs to the connexin family.</text>
</comment>
<evidence type="ECO:0000256" key="10">
    <source>
        <dbReference type="SAM" id="MobiDB-lite"/>
    </source>
</evidence>
<dbReference type="InterPro" id="IPR038359">
    <property type="entry name" value="Connexin_N_sf"/>
</dbReference>
<dbReference type="PANTHER" id="PTHR11984">
    <property type="entry name" value="CONNEXIN"/>
    <property type="match status" value="1"/>
</dbReference>
<evidence type="ECO:0000259" key="12">
    <source>
        <dbReference type="SMART" id="SM00037"/>
    </source>
</evidence>
<reference evidence="14" key="1">
    <citation type="submission" date="2025-05" db="UniProtKB">
        <authorList>
            <consortium name="Ensembl"/>
        </authorList>
    </citation>
    <scope>IDENTIFICATION</scope>
</reference>
<dbReference type="Pfam" id="PF00029">
    <property type="entry name" value="Connexin"/>
    <property type="match status" value="1"/>
</dbReference>
<dbReference type="Ensembl" id="ENSEBUT00000017992.1">
    <property type="protein sequence ID" value="ENSEBUP00000017416.1"/>
    <property type="gene ID" value="ENSEBUG00000010883.1"/>
</dbReference>
<evidence type="ECO:0000256" key="4">
    <source>
        <dbReference type="ARBA" id="ARBA00022692"/>
    </source>
</evidence>
<feature type="transmembrane region" description="Helical" evidence="11">
    <location>
        <begin position="77"/>
        <end position="100"/>
    </location>
</feature>
<dbReference type="PROSITE" id="PS00408">
    <property type="entry name" value="CONNEXINS_2"/>
    <property type="match status" value="1"/>
</dbReference>
<comment type="subunit">
    <text evidence="9">A connexon is composed of a hexamer of connexins.</text>
</comment>
<dbReference type="Ensembl" id="ENSEBUT00000018002.1">
    <property type="protein sequence ID" value="ENSEBUP00000017425.1"/>
    <property type="gene ID" value="ENSEBUG00000010883.1"/>
</dbReference>
<dbReference type="GO" id="GO:0007267">
    <property type="term" value="P:cell-cell signaling"/>
    <property type="evidence" value="ECO:0007669"/>
    <property type="project" value="TreeGrafter"/>
</dbReference>
<keyword evidence="15" id="KW-1185">Reference proteome</keyword>
<evidence type="ECO:0000256" key="5">
    <source>
        <dbReference type="ARBA" id="ARBA00022868"/>
    </source>
</evidence>
<dbReference type="AlphaFoldDB" id="A0A8C4QLT2"/>
<comment type="subcellular location">
    <subcellularLocation>
        <location evidence="1">Cell junction</location>
        <location evidence="1">Gap junction</location>
    </subcellularLocation>
    <subcellularLocation>
        <location evidence="2 9">Cell membrane</location>
        <topology evidence="2 9">Multi-pass membrane protein</topology>
    </subcellularLocation>
</comment>
<feature type="compositionally biased region" description="Polar residues" evidence="10">
    <location>
        <begin position="389"/>
        <end position="400"/>
    </location>
</feature>
<keyword evidence="5 9" id="KW-0303">Gap junction</keyword>
<feature type="compositionally biased region" description="Polar residues" evidence="10">
    <location>
        <begin position="282"/>
        <end position="301"/>
    </location>
</feature>
<dbReference type="InterPro" id="IPR000500">
    <property type="entry name" value="Connexin"/>
</dbReference>
<evidence type="ECO:0000256" key="9">
    <source>
        <dbReference type="RuleBase" id="RU000630"/>
    </source>
</evidence>
<dbReference type="GeneTree" id="ENSGT01150000286949"/>
<feature type="compositionally biased region" description="Acidic residues" evidence="10">
    <location>
        <begin position="127"/>
        <end position="143"/>
    </location>
</feature>